<dbReference type="PANTHER" id="PTHR30529:SF1">
    <property type="entry name" value="CYTOCHROME B561 HOMOLOG 2"/>
    <property type="match status" value="1"/>
</dbReference>
<evidence type="ECO:0000256" key="7">
    <source>
        <dbReference type="ARBA" id="ARBA00022723"/>
    </source>
</evidence>
<evidence type="ECO:0000256" key="4">
    <source>
        <dbReference type="ARBA" id="ARBA00022475"/>
    </source>
</evidence>
<feature type="transmembrane region" description="Helical" evidence="13">
    <location>
        <begin position="20"/>
        <end position="42"/>
    </location>
</feature>
<comment type="caution">
    <text evidence="15">The sequence shown here is derived from an EMBL/GenBank/DDBJ whole genome shotgun (WGS) entry which is preliminary data.</text>
</comment>
<keyword evidence="5" id="KW-0349">Heme</keyword>
<dbReference type="AlphaFoldDB" id="A0A4R7C6B5"/>
<evidence type="ECO:0000256" key="3">
    <source>
        <dbReference type="ARBA" id="ARBA00022448"/>
    </source>
</evidence>
<accession>A0A4R7C6B5</accession>
<dbReference type="PANTHER" id="PTHR30529">
    <property type="entry name" value="CYTOCHROME B561"/>
    <property type="match status" value="1"/>
</dbReference>
<keyword evidence="9 13" id="KW-1133">Transmembrane helix</keyword>
<evidence type="ECO:0000256" key="5">
    <source>
        <dbReference type="ARBA" id="ARBA00022617"/>
    </source>
</evidence>
<name>A0A4R7C6B5_9HYPH</name>
<evidence type="ECO:0000259" key="14">
    <source>
        <dbReference type="Pfam" id="PF01292"/>
    </source>
</evidence>
<sequence>MNTAPASGTTSAGHGPRYSALAIAFHWTIAVLVLGLIASGWWMTGAIRDPQRQAVAYDVYQLHKAFGLCVLLLTLARLGWRLGHRPPPLPAHMRPIERFGAHAAHVALYALTLAVPLLGWAMVSASPLGLPTVPFGLFEWPHLPVLGPQDDPASVEAGFKLGHEVLAYSAAALVVLHVAAALKHHFVDHDGLLGRMLPFGGGAASS</sequence>
<keyword evidence="7" id="KW-0479">Metal-binding</keyword>
<evidence type="ECO:0000256" key="10">
    <source>
        <dbReference type="ARBA" id="ARBA00023004"/>
    </source>
</evidence>
<comment type="subcellular location">
    <subcellularLocation>
        <location evidence="2">Cell membrane</location>
        <topology evidence="2">Multi-pass membrane protein</topology>
    </subcellularLocation>
</comment>
<evidence type="ECO:0000256" key="13">
    <source>
        <dbReference type="SAM" id="Phobius"/>
    </source>
</evidence>
<keyword evidence="16" id="KW-1185">Reference proteome</keyword>
<keyword evidence="3" id="KW-0813">Transport</keyword>
<feature type="transmembrane region" description="Helical" evidence="13">
    <location>
        <begin position="165"/>
        <end position="182"/>
    </location>
</feature>
<dbReference type="Gene3D" id="1.20.950.20">
    <property type="entry name" value="Transmembrane di-heme cytochromes, Chain C"/>
    <property type="match status" value="1"/>
</dbReference>
<dbReference type="OrthoDB" id="1247465at2"/>
<keyword evidence="10" id="KW-0408">Iron</keyword>
<evidence type="ECO:0000256" key="8">
    <source>
        <dbReference type="ARBA" id="ARBA00022982"/>
    </source>
</evidence>
<organism evidence="15 16">
    <name type="scientific">Enterovirga rhinocerotis</name>
    <dbReference type="NCBI Taxonomy" id="1339210"/>
    <lineage>
        <taxon>Bacteria</taxon>
        <taxon>Pseudomonadati</taxon>
        <taxon>Pseudomonadota</taxon>
        <taxon>Alphaproteobacteria</taxon>
        <taxon>Hyphomicrobiales</taxon>
        <taxon>Methylobacteriaceae</taxon>
        <taxon>Enterovirga</taxon>
    </lineage>
</organism>
<keyword evidence="11 13" id="KW-0472">Membrane</keyword>
<dbReference type="GO" id="GO:0005886">
    <property type="term" value="C:plasma membrane"/>
    <property type="evidence" value="ECO:0007669"/>
    <property type="project" value="UniProtKB-SubCell"/>
</dbReference>
<feature type="domain" description="Cytochrome b561 bacterial/Ni-hydrogenase" evidence="14">
    <location>
        <begin position="17"/>
        <end position="198"/>
    </location>
</feature>
<keyword evidence="8" id="KW-0249">Electron transport</keyword>
<dbReference type="SUPFAM" id="SSF81342">
    <property type="entry name" value="Transmembrane di-heme cytochromes"/>
    <property type="match status" value="1"/>
</dbReference>
<dbReference type="InterPro" id="IPR052168">
    <property type="entry name" value="Cytochrome_b561_oxidase"/>
</dbReference>
<evidence type="ECO:0000256" key="2">
    <source>
        <dbReference type="ARBA" id="ARBA00004651"/>
    </source>
</evidence>
<evidence type="ECO:0000313" key="15">
    <source>
        <dbReference type="EMBL" id="TDR93472.1"/>
    </source>
</evidence>
<evidence type="ECO:0000256" key="12">
    <source>
        <dbReference type="ARBA" id="ARBA00037975"/>
    </source>
</evidence>
<evidence type="ECO:0000256" key="6">
    <source>
        <dbReference type="ARBA" id="ARBA00022692"/>
    </source>
</evidence>
<comment type="cofactor">
    <cofactor evidence="1">
        <name>heme b</name>
        <dbReference type="ChEBI" id="CHEBI:60344"/>
    </cofactor>
</comment>
<gene>
    <name evidence="15" type="ORF">EV668_0734</name>
</gene>
<dbReference type="RefSeq" id="WP_133768470.1">
    <property type="nucleotide sequence ID" value="NZ_SNZR01000011.1"/>
</dbReference>
<dbReference type="GO" id="GO:0020037">
    <property type="term" value="F:heme binding"/>
    <property type="evidence" value="ECO:0007669"/>
    <property type="project" value="TreeGrafter"/>
</dbReference>
<dbReference type="Pfam" id="PF01292">
    <property type="entry name" value="Ni_hydr_CYTB"/>
    <property type="match status" value="1"/>
</dbReference>
<dbReference type="GO" id="GO:0022904">
    <property type="term" value="P:respiratory electron transport chain"/>
    <property type="evidence" value="ECO:0007669"/>
    <property type="project" value="InterPro"/>
</dbReference>
<dbReference type="EMBL" id="SNZR01000011">
    <property type="protein sequence ID" value="TDR93472.1"/>
    <property type="molecule type" value="Genomic_DNA"/>
</dbReference>
<evidence type="ECO:0000256" key="9">
    <source>
        <dbReference type="ARBA" id="ARBA00022989"/>
    </source>
</evidence>
<proteinExistence type="inferred from homology"/>
<comment type="similarity">
    <text evidence="12">Belongs to the cytochrome b561 family.</text>
</comment>
<feature type="transmembrane region" description="Helical" evidence="13">
    <location>
        <begin position="101"/>
        <end position="123"/>
    </location>
</feature>
<keyword evidence="4" id="KW-1003">Cell membrane</keyword>
<keyword evidence="6 13" id="KW-0812">Transmembrane</keyword>
<dbReference type="Proteomes" id="UP000295122">
    <property type="component" value="Unassembled WGS sequence"/>
</dbReference>
<evidence type="ECO:0000256" key="11">
    <source>
        <dbReference type="ARBA" id="ARBA00023136"/>
    </source>
</evidence>
<dbReference type="InterPro" id="IPR011577">
    <property type="entry name" value="Cyt_b561_bac/Ni-Hgenase"/>
</dbReference>
<reference evidence="15 16" key="1">
    <citation type="submission" date="2019-03" db="EMBL/GenBank/DDBJ databases">
        <title>Genomic Encyclopedia of Type Strains, Phase IV (KMG-IV): sequencing the most valuable type-strain genomes for metagenomic binning, comparative biology and taxonomic classification.</title>
        <authorList>
            <person name="Goeker M."/>
        </authorList>
    </citation>
    <scope>NUCLEOTIDE SEQUENCE [LARGE SCALE GENOMIC DNA]</scope>
    <source>
        <strain evidence="15 16">DSM 25903</strain>
    </source>
</reference>
<protein>
    <submittedName>
        <fullName evidence="15">Cytochrome b561</fullName>
    </submittedName>
</protein>
<dbReference type="GO" id="GO:0046872">
    <property type="term" value="F:metal ion binding"/>
    <property type="evidence" value="ECO:0007669"/>
    <property type="project" value="UniProtKB-KW"/>
</dbReference>
<evidence type="ECO:0000313" key="16">
    <source>
        <dbReference type="Proteomes" id="UP000295122"/>
    </source>
</evidence>
<dbReference type="InterPro" id="IPR016174">
    <property type="entry name" value="Di-haem_cyt_TM"/>
</dbReference>
<dbReference type="GO" id="GO:0009055">
    <property type="term" value="F:electron transfer activity"/>
    <property type="evidence" value="ECO:0007669"/>
    <property type="project" value="InterPro"/>
</dbReference>
<evidence type="ECO:0000256" key="1">
    <source>
        <dbReference type="ARBA" id="ARBA00001970"/>
    </source>
</evidence>